<keyword evidence="2" id="KW-0732">Signal</keyword>
<dbReference type="PANTHER" id="PTHR42928:SF5">
    <property type="entry name" value="BLR1237 PROTEIN"/>
    <property type="match status" value="1"/>
</dbReference>
<dbReference type="Gene3D" id="3.40.190.150">
    <property type="entry name" value="Bordetella uptake gene, domain 1"/>
    <property type="match status" value="1"/>
</dbReference>
<dbReference type="PROSITE" id="PS51257">
    <property type="entry name" value="PROKAR_LIPOPROTEIN"/>
    <property type="match status" value="1"/>
</dbReference>
<dbReference type="InterPro" id="IPR042100">
    <property type="entry name" value="Bug_dom1"/>
</dbReference>
<gene>
    <name evidence="3" type="ORF">ACFQND_27050</name>
</gene>
<evidence type="ECO:0000313" key="4">
    <source>
        <dbReference type="Proteomes" id="UP001596270"/>
    </source>
</evidence>
<protein>
    <submittedName>
        <fullName evidence="3">Bug family tripartite tricarboxylate transporter substrate binding protein</fullName>
    </submittedName>
</protein>
<evidence type="ECO:0000256" key="1">
    <source>
        <dbReference type="ARBA" id="ARBA00006987"/>
    </source>
</evidence>
<accession>A0ABW1U6X4</accession>
<dbReference type="EMBL" id="JBHSRS010000084">
    <property type="protein sequence ID" value="MFC6284900.1"/>
    <property type="molecule type" value="Genomic_DNA"/>
</dbReference>
<proteinExistence type="inferred from homology"/>
<dbReference type="Proteomes" id="UP001596270">
    <property type="component" value="Unassembled WGS sequence"/>
</dbReference>
<dbReference type="PIRSF" id="PIRSF017082">
    <property type="entry name" value="YflP"/>
    <property type="match status" value="1"/>
</dbReference>
<reference evidence="4" key="1">
    <citation type="journal article" date="2019" name="Int. J. Syst. Evol. Microbiol.">
        <title>The Global Catalogue of Microorganisms (GCM) 10K type strain sequencing project: providing services to taxonomists for standard genome sequencing and annotation.</title>
        <authorList>
            <consortium name="The Broad Institute Genomics Platform"/>
            <consortium name="The Broad Institute Genome Sequencing Center for Infectious Disease"/>
            <person name="Wu L."/>
            <person name="Ma J."/>
        </authorList>
    </citation>
    <scope>NUCLEOTIDE SEQUENCE [LARGE SCALE GENOMIC DNA]</scope>
    <source>
        <strain evidence="4">CCUG 39402</strain>
    </source>
</reference>
<evidence type="ECO:0000313" key="3">
    <source>
        <dbReference type="EMBL" id="MFC6284900.1"/>
    </source>
</evidence>
<dbReference type="CDD" id="cd07012">
    <property type="entry name" value="PBP2_Bug_TTT"/>
    <property type="match status" value="1"/>
</dbReference>
<dbReference type="RefSeq" id="WP_371439431.1">
    <property type="nucleotide sequence ID" value="NZ_JBHSRS010000084.1"/>
</dbReference>
<comment type="caution">
    <text evidence="3">The sequence shown here is derived from an EMBL/GenBank/DDBJ whole genome shotgun (WGS) entry which is preliminary data.</text>
</comment>
<organism evidence="3 4">
    <name type="scientific">Polaromonas aquatica</name>
    <dbReference type="NCBI Taxonomy" id="332657"/>
    <lineage>
        <taxon>Bacteria</taxon>
        <taxon>Pseudomonadati</taxon>
        <taxon>Pseudomonadota</taxon>
        <taxon>Betaproteobacteria</taxon>
        <taxon>Burkholderiales</taxon>
        <taxon>Comamonadaceae</taxon>
        <taxon>Polaromonas</taxon>
    </lineage>
</organism>
<name>A0ABW1U6X4_9BURK</name>
<feature type="chain" id="PRO_5046911384" evidence="2">
    <location>
        <begin position="31"/>
        <end position="328"/>
    </location>
</feature>
<dbReference type="Pfam" id="PF03401">
    <property type="entry name" value="TctC"/>
    <property type="match status" value="1"/>
</dbReference>
<dbReference type="InterPro" id="IPR005064">
    <property type="entry name" value="BUG"/>
</dbReference>
<comment type="similarity">
    <text evidence="1">Belongs to the UPF0065 (bug) family.</text>
</comment>
<dbReference type="Gene3D" id="3.40.190.10">
    <property type="entry name" value="Periplasmic binding protein-like II"/>
    <property type="match status" value="1"/>
</dbReference>
<keyword evidence="4" id="KW-1185">Reference proteome</keyword>
<feature type="signal peptide" evidence="2">
    <location>
        <begin position="1"/>
        <end position="30"/>
    </location>
</feature>
<sequence>MRNMTRNRKPLIFKVVATLMLSLACSIALAQPFPSRPIKLIVPFTAGGSVDAVGRAVGQGLSEQLGQPVVVDNRPGADGAIGTAEVIRSKPDGHTLLVATNTQILAVPTLRLKPPYDPLTALQPIGLLGQSAFFMYVHPSLPVNNLKEFIAYAKANPGKLSYAFGNSTGNLAAAQLVRLAGLQMTGVPYKGEAPALPDLISGRVQMMLASTTSMLNMVKDGKLKAIASIGDARSALAPDVPTFDEAGLRGITILPWIGLFAPADTPPEIVTRLSRELTTLMRQPANARLLEQQGLTPTVRSPGEMRTFISAQLQIWTRLISEAGVERE</sequence>
<evidence type="ECO:0000256" key="2">
    <source>
        <dbReference type="SAM" id="SignalP"/>
    </source>
</evidence>
<dbReference type="PANTHER" id="PTHR42928">
    <property type="entry name" value="TRICARBOXYLATE-BINDING PROTEIN"/>
    <property type="match status" value="1"/>
</dbReference>
<dbReference type="SUPFAM" id="SSF53850">
    <property type="entry name" value="Periplasmic binding protein-like II"/>
    <property type="match status" value="1"/>
</dbReference>